<dbReference type="AlphaFoldDB" id="A0AB34IW37"/>
<protein>
    <recommendedName>
        <fullName evidence="12">Anaphase-promoting complex subunit 11</fullName>
    </recommendedName>
</protein>
<feature type="region of interest" description="Disordered" evidence="6">
    <location>
        <begin position="517"/>
        <end position="553"/>
    </location>
</feature>
<feature type="compositionally biased region" description="Polar residues" evidence="6">
    <location>
        <begin position="294"/>
        <end position="303"/>
    </location>
</feature>
<feature type="domain" description="ZZ-type" evidence="8">
    <location>
        <begin position="231"/>
        <end position="283"/>
    </location>
</feature>
<evidence type="ECO:0000259" key="7">
    <source>
        <dbReference type="PROSITE" id="PS50089"/>
    </source>
</evidence>
<evidence type="ECO:0000259" key="8">
    <source>
        <dbReference type="PROSITE" id="PS50135"/>
    </source>
</evidence>
<dbReference type="PROSITE" id="PS50089">
    <property type="entry name" value="ZF_RING_2"/>
    <property type="match status" value="1"/>
</dbReference>
<dbReference type="SUPFAM" id="SSF57850">
    <property type="entry name" value="RING/U-box"/>
    <property type="match status" value="2"/>
</dbReference>
<evidence type="ECO:0000313" key="11">
    <source>
        <dbReference type="Proteomes" id="UP001515480"/>
    </source>
</evidence>
<dbReference type="SMART" id="SM00184">
    <property type="entry name" value="RING"/>
    <property type="match status" value="1"/>
</dbReference>
<organism evidence="10 11">
    <name type="scientific">Prymnesium parvum</name>
    <name type="common">Toxic golden alga</name>
    <dbReference type="NCBI Taxonomy" id="97485"/>
    <lineage>
        <taxon>Eukaryota</taxon>
        <taxon>Haptista</taxon>
        <taxon>Haptophyta</taxon>
        <taxon>Prymnesiophyceae</taxon>
        <taxon>Prymnesiales</taxon>
        <taxon>Prymnesiaceae</taxon>
        <taxon>Prymnesium</taxon>
    </lineage>
</organism>
<dbReference type="InterPro" id="IPR039903">
    <property type="entry name" value="Zswim2"/>
</dbReference>
<feature type="region of interest" description="Disordered" evidence="6">
    <location>
        <begin position="439"/>
        <end position="462"/>
    </location>
</feature>
<dbReference type="Pfam" id="PF13639">
    <property type="entry name" value="zf-RING_2"/>
    <property type="match status" value="1"/>
</dbReference>
<dbReference type="Pfam" id="PF00569">
    <property type="entry name" value="ZZ"/>
    <property type="match status" value="1"/>
</dbReference>
<keyword evidence="11" id="KW-1185">Reference proteome</keyword>
<keyword evidence="2 4" id="KW-0863">Zinc-finger</keyword>
<evidence type="ECO:0000256" key="4">
    <source>
        <dbReference type="PROSITE-ProRule" id="PRU00228"/>
    </source>
</evidence>
<evidence type="ECO:0000256" key="3">
    <source>
        <dbReference type="ARBA" id="ARBA00022833"/>
    </source>
</evidence>
<dbReference type="Gene3D" id="3.30.40.10">
    <property type="entry name" value="Zinc/RING finger domain, C3HC4 (zinc finger)"/>
    <property type="match status" value="1"/>
</dbReference>
<proteinExistence type="predicted"/>
<dbReference type="InterPro" id="IPR013083">
    <property type="entry name" value="Znf_RING/FYVE/PHD"/>
</dbReference>
<dbReference type="PROSITE" id="PS50966">
    <property type="entry name" value="ZF_SWIM"/>
    <property type="match status" value="1"/>
</dbReference>
<dbReference type="InterPro" id="IPR001841">
    <property type="entry name" value="Znf_RING"/>
</dbReference>
<feature type="region of interest" description="Disordered" evidence="6">
    <location>
        <begin position="592"/>
        <end position="619"/>
    </location>
</feature>
<sequence>MRRERPFLPKPTDALQATMNAASRARLFVVQEPGPTSFVLKSEASERQHRVSIGSVHSCSCGARSQPCVHTAFVLLRVFRLPPSDTRAWQSSLIDSELEALVDARARSAALQRAQVREAAMPPACGVKASGVARRPVTEDEVEPCPICYEDLTPEDDEARLLDWCSLGCGKSLHRRCFTMWADHQKSIGKNLTCPFCRTEWVSGPLLPAQPPPVGERGSHHHRVQDRPAVHRNAQCGSCRASPIFGPRHRCLVCPAKFELCSDCYGSGMHQHHPFAARERPGAPWTVGEDRSVPSLQPASISRDSSEDAATAQRIAELQHREIGPEDYDLLLALGQFSGDLSQLIAPPRPPHPMTRTPQQQLHELQQQERHLQRQLHHHELRPQRQAVELEREALEALVAALNEREAQVAARNKAKQPLPTGEASRAVACHAPFGKRRSAPFGSSVPRWHRQGSAPSESQEGEVDVAGLCLGGHRFGPSLPTEAPQSCGVPNDTVCPAYCRRGRSEAGSARIDVNASARQELGQRPRPTHPPKPQVPRSACAGSGAGTAQLDSSTQIEAISTRALQGHPGDRSGVCGNQGGARIAHRRQLPSSLTANGARSCSAASRNQLGDQRSESGTARNLSAPLVDHSLGGLIGISCGASRG</sequence>
<evidence type="ECO:0000256" key="2">
    <source>
        <dbReference type="ARBA" id="ARBA00022771"/>
    </source>
</evidence>
<dbReference type="PANTHER" id="PTHR21540:SF3">
    <property type="entry name" value="E3 UBIQUITIN-PROTEIN LIGASE ZSWIM2"/>
    <property type="match status" value="1"/>
</dbReference>
<dbReference type="SMART" id="SM00291">
    <property type="entry name" value="ZnF_ZZ"/>
    <property type="match status" value="1"/>
</dbReference>
<evidence type="ECO:0000313" key="10">
    <source>
        <dbReference type="EMBL" id="KAL1508237.1"/>
    </source>
</evidence>
<feature type="domain" description="SWIM-type" evidence="9">
    <location>
        <begin position="49"/>
        <end position="79"/>
    </location>
</feature>
<keyword evidence="5" id="KW-0175">Coiled coil</keyword>
<dbReference type="CDD" id="cd16494">
    <property type="entry name" value="RING-CH-C4HC3_ZSWM2"/>
    <property type="match status" value="1"/>
</dbReference>
<feature type="domain" description="RING-type" evidence="7">
    <location>
        <begin position="145"/>
        <end position="198"/>
    </location>
</feature>
<evidence type="ECO:0000256" key="5">
    <source>
        <dbReference type="SAM" id="Coils"/>
    </source>
</evidence>
<evidence type="ECO:0000259" key="9">
    <source>
        <dbReference type="PROSITE" id="PS50966"/>
    </source>
</evidence>
<dbReference type="Gene3D" id="3.30.60.90">
    <property type="match status" value="1"/>
</dbReference>
<keyword evidence="3" id="KW-0862">Zinc</keyword>
<dbReference type="InterPro" id="IPR043145">
    <property type="entry name" value="Znf_ZZ_sf"/>
</dbReference>
<dbReference type="InterPro" id="IPR007527">
    <property type="entry name" value="Znf_SWIM"/>
</dbReference>
<feature type="coiled-coil region" evidence="5">
    <location>
        <begin position="362"/>
        <end position="412"/>
    </location>
</feature>
<name>A0AB34IW37_PRYPA</name>
<dbReference type="GO" id="GO:0061630">
    <property type="term" value="F:ubiquitin protein ligase activity"/>
    <property type="evidence" value="ECO:0007669"/>
    <property type="project" value="InterPro"/>
</dbReference>
<dbReference type="PROSITE" id="PS50135">
    <property type="entry name" value="ZF_ZZ_2"/>
    <property type="match status" value="1"/>
</dbReference>
<dbReference type="PANTHER" id="PTHR21540">
    <property type="entry name" value="RING FINGER AND SWIM DOMAIN-CONTAINING PROTEIN 2"/>
    <property type="match status" value="1"/>
</dbReference>
<dbReference type="InterPro" id="IPR000433">
    <property type="entry name" value="Znf_ZZ"/>
</dbReference>
<gene>
    <name evidence="10" type="ORF">AB1Y20_004354</name>
</gene>
<dbReference type="EMBL" id="JBGBPQ010000016">
    <property type="protein sequence ID" value="KAL1508237.1"/>
    <property type="molecule type" value="Genomic_DNA"/>
</dbReference>
<evidence type="ECO:0000256" key="6">
    <source>
        <dbReference type="SAM" id="MobiDB-lite"/>
    </source>
</evidence>
<dbReference type="Proteomes" id="UP001515480">
    <property type="component" value="Unassembled WGS sequence"/>
</dbReference>
<dbReference type="GO" id="GO:0008270">
    <property type="term" value="F:zinc ion binding"/>
    <property type="evidence" value="ECO:0007669"/>
    <property type="project" value="UniProtKB-KW"/>
</dbReference>
<comment type="caution">
    <text evidence="10">The sequence shown here is derived from an EMBL/GenBank/DDBJ whole genome shotgun (WGS) entry which is preliminary data.</text>
</comment>
<keyword evidence="1" id="KW-0479">Metal-binding</keyword>
<feature type="region of interest" description="Disordered" evidence="6">
    <location>
        <begin position="280"/>
        <end position="311"/>
    </location>
</feature>
<reference evidence="10 11" key="1">
    <citation type="journal article" date="2024" name="Science">
        <title>Giant polyketide synthase enzymes in the biosynthesis of giant marine polyether toxins.</title>
        <authorList>
            <person name="Fallon T.R."/>
            <person name="Shende V.V."/>
            <person name="Wierzbicki I.H."/>
            <person name="Pendleton A.L."/>
            <person name="Watervoot N.F."/>
            <person name="Auber R.P."/>
            <person name="Gonzalez D.J."/>
            <person name="Wisecaver J.H."/>
            <person name="Moore B.S."/>
        </authorList>
    </citation>
    <scope>NUCLEOTIDE SEQUENCE [LARGE SCALE GENOMIC DNA]</scope>
    <source>
        <strain evidence="10 11">12B1</strain>
    </source>
</reference>
<accession>A0AB34IW37</accession>
<evidence type="ECO:0000256" key="1">
    <source>
        <dbReference type="ARBA" id="ARBA00022723"/>
    </source>
</evidence>
<evidence type="ECO:0008006" key="12">
    <source>
        <dbReference type="Google" id="ProtNLM"/>
    </source>
</evidence>